<sequence>MLTSLEVYARPVCCFGQLQTIFMRAFTAPTPPAQARLKLAHMFESWESHPAYRTLIRVGRRVYVDMYKAIPGCVGGFVRNRNISLRAEGLYLEAWMPGEQLAWIRTHDLHWIGVVQVCAHSSNGRSTITMTLWLPPGAFQIERPAGLHQI</sequence>
<proteinExistence type="predicted"/>
<organism evidence="1 2">
    <name type="scientific">Mycobacteroides abscessus</name>
    <dbReference type="NCBI Taxonomy" id="36809"/>
    <lineage>
        <taxon>Bacteria</taxon>
        <taxon>Bacillati</taxon>
        <taxon>Actinomycetota</taxon>
        <taxon>Actinomycetes</taxon>
        <taxon>Mycobacteriales</taxon>
        <taxon>Mycobacteriaceae</taxon>
        <taxon>Mycobacteroides</taxon>
    </lineage>
</organism>
<accession>A0A0U0ZSN3</accession>
<evidence type="ECO:0000313" key="2">
    <source>
        <dbReference type="Proteomes" id="UP000045782"/>
    </source>
</evidence>
<name>A0A0U0ZSN3_9MYCO</name>
<dbReference type="Proteomes" id="UP000045782">
    <property type="component" value="Unassembled WGS sequence"/>
</dbReference>
<dbReference type="EMBL" id="CSWP01000009">
    <property type="protein sequence ID" value="CPV65985.1"/>
    <property type="molecule type" value="Genomic_DNA"/>
</dbReference>
<reference evidence="1 2" key="1">
    <citation type="submission" date="2015-03" db="EMBL/GenBank/DDBJ databases">
        <authorList>
            <person name="Murphy D."/>
        </authorList>
    </citation>
    <scope>NUCLEOTIDE SEQUENCE [LARGE SCALE GENOMIC DNA]</scope>
    <source>
        <strain evidence="1 2">PAP088</strain>
    </source>
</reference>
<gene>
    <name evidence="1" type="ORF">ERS075579_03918</name>
</gene>
<evidence type="ECO:0000313" key="1">
    <source>
        <dbReference type="EMBL" id="CPV65985.1"/>
    </source>
</evidence>
<protein>
    <submittedName>
        <fullName evidence="1">Uncharacterized protein</fullName>
    </submittedName>
</protein>
<dbReference type="AlphaFoldDB" id="A0A0U0ZSN3"/>